<name>L8JQX2_9BACT</name>
<evidence type="ECO:0000313" key="1">
    <source>
        <dbReference type="EMBL" id="ELR70618.1"/>
    </source>
</evidence>
<keyword evidence="2" id="KW-1185">Reference proteome</keyword>
<dbReference type="EMBL" id="AMZN01000051">
    <property type="protein sequence ID" value="ELR70618.1"/>
    <property type="molecule type" value="Genomic_DNA"/>
</dbReference>
<sequence length="41" mass="4894">MKSKQNVSYPTVFLSCIFDYIELIEPKIPQNKYYNIEYGSE</sequence>
<dbReference type="Proteomes" id="UP000011135">
    <property type="component" value="Unassembled WGS sequence"/>
</dbReference>
<dbReference type="PROSITE" id="PS51257">
    <property type="entry name" value="PROKAR_LIPOPROTEIN"/>
    <property type="match status" value="1"/>
</dbReference>
<organism evidence="1 2">
    <name type="scientific">Fulvivirga imtechensis AK7</name>
    <dbReference type="NCBI Taxonomy" id="1237149"/>
    <lineage>
        <taxon>Bacteria</taxon>
        <taxon>Pseudomonadati</taxon>
        <taxon>Bacteroidota</taxon>
        <taxon>Cytophagia</taxon>
        <taxon>Cytophagales</taxon>
        <taxon>Fulvivirgaceae</taxon>
        <taxon>Fulvivirga</taxon>
    </lineage>
</organism>
<dbReference type="AlphaFoldDB" id="L8JQX2"/>
<protein>
    <submittedName>
        <fullName evidence="1">Uncharacterized protein</fullName>
    </submittedName>
</protein>
<reference evidence="1 2" key="1">
    <citation type="submission" date="2012-12" db="EMBL/GenBank/DDBJ databases">
        <title>Genome assembly of Fulvivirga imtechensis AK7.</title>
        <authorList>
            <person name="Nupur N."/>
            <person name="Khatri I."/>
            <person name="Kumar R."/>
            <person name="Subramanian S."/>
            <person name="Pinnaka A."/>
        </authorList>
    </citation>
    <scope>NUCLEOTIDE SEQUENCE [LARGE SCALE GENOMIC DNA]</scope>
    <source>
        <strain evidence="1 2">AK7</strain>
    </source>
</reference>
<gene>
    <name evidence="1" type="ORF">C900_03599</name>
</gene>
<proteinExistence type="predicted"/>
<comment type="caution">
    <text evidence="1">The sequence shown here is derived from an EMBL/GenBank/DDBJ whole genome shotgun (WGS) entry which is preliminary data.</text>
</comment>
<accession>L8JQX2</accession>
<evidence type="ECO:0000313" key="2">
    <source>
        <dbReference type="Proteomes" id="UP000011135"/>
    </source>
</evidence>